<feature type="domain" description="RagB/SusD" evidence="6">
    <location>
        <begin position="315"/>
        <end position="413"/>
    </location>
</feature>
<keyword evidence="9" id="KW-1185">Reference proteome</keyword>
<protein>
    <recommendedName>
        <fullName evidence="10">Starch-binding associating with outer membrane</fullName>
    </recommendedName>
</protein>
<dbReference type="InterPro" id="IPR011990">
    <property type="entry name" value="TPR-like_helical_dom_sf"/>
</dbReference>
<comment type="subcellular location">
    <subcellularLocation>
        <location evidence="1">Cell outer membrane</location>
    </subcellularLocation>
</comment>
<reference evidence="9" key="1">
    <citation type="submission" date="2016-06" db="EMBL/GenBank/DDBJ databases">
        <authorList>
            <person name="Zhan P."/>
        </authorList>
    </citation>
    <scope>NUCLEOTIDE SEQUENCE [LARGE SCALE GENOMIC DNA]</scope>
    <source>
        <strain evidence="9">T28</strain>
    </source>
</reference>
<feature type="domain" description="SusD-like N-terminal" evidence="7">
    <location>
        <begin position="96"/>
        <end position="206"/>
    </location>
</feature>
<evidence type="ECO:0000256" key="3">
    <source>
        <dbReference type="ARBA" id="ARBA00022729"/>
    </source>
</evidence>
<name>A0A1B7YY05_9FLAO</name>
<dbReference type="PROSITE" id="PS51257">
    <property type="entry name" value="PROKAR_LIPOPROTEIN"/>
    <property type="match status" value="1"/>
</dbReference>
<dbReference type="SUPFAM" id="SSF48452">
    <property type="entry name" value="TPR-like"/>
    <property type="match status" value="1"/>
</dbReference>
<evidence type="ECO:0000259" key="7">
    <source>
        <dbReference type="Pfam" id="PF14322"/>
    </source>
</evidence>
<proteinExistence type="inferred from homology"/>
<keyword evidence="3" id="KW-0732">Signal</keyword>
<dbReference type="Gene3D" id="1.25.40.390">
    <property type="match status" value="1"/>
</dbReference>
<evidence type="ECO:0000256" key="2">
    <source>
        <dbReference type="ARBA" id="ARBA00006275"/>
    </source>
</evidence>
<dbReference type="KEGG" id="mart:BTR34_05415"/>
<evidence type="ECO:0000256" key="1">
    <source>
        <dbReference type="ARBA" id="ARBA00004442"/>
    </source>
</evidence>
<dbReference type="AlphaFoldDB" id="A0A1B7YY05"/>
<accession>A0A1B7YY05</accession>
<evidence type="ECO:0000256" key="4">
    <source>
        <dbReference type="ARBA" id="ARBA00023136"/>
    </source>
</evidence>
<evidence type="ECO:0008006" key="10">
    <source>
        <dbReference type="Google" id="ProtNLM"/>
    </source>
</evidence>
<comment type="similarity">
    <text evidence="2">Belongs to the SusD family.</text>
</comment>
<dbReference type="Pfam" id="PF14322">
    <property type="entry name" value="SusD-like_3"/>
    <property type="match status" value="1"/>
</dbReference>
<evidence type="ECO:0000256" key="5">
    <source>
        <dbReference type="ARBA" id="ARBA00023237"/>
    </source>
</evidence>
<organism evidence="8 9">
    <name type="scientific">Maribacter hydrothermalis</name>
    <dbReference type="NCBI Taxonomy" id="1836467"/>
    <lineage>
        <taxon>Bacteria</taxon>
        <taxon>Pseudomonadati</taxon>
        <taxon>Bacteroidota</taxon>
        <taxon>Flavobacteriia</taxon>
        <taxon>Flavobacteriales</taxon>
        <taxon>Flavobacteriaceae</taxon>
        <taxon>Maribacter</taxon>
    </lineage>
</organism>
<dbReference type="InterPro" id="IPR012944">
    <property type="entry name" value="SusD_RagB_dom"/>
</dbReference>
<dbReference type="InterPro" id="IPR033985">
    <property type="entry name" value="SusD-like_N"/>
</dbReference>
<sequence>MKTIYIVAVSMLLMTACENELDQTPPVELESSALTNYGGVLNAAYYYHTGVVTPQAVMGDFRADNITFDDEPPYPDFHTYNSDLGGLAVSEIFFRPFYSNLYKSILSANNVIENSDDATQIAEAQFLRGLSYFKLVVAFGDVTVNLSPTPDSSDLSILTRQPAATVYSDVIIPDLTNAIAGLDNSGLSSGRATKIAAQALLGKVYMYNNDFPNAKIALGNAVNAAAGAGVVLEPDFANVVTDESSEIIFATQISSSITNSATGTIFSGWFQGGDTKADEQNVTLSLIDAFEASSTNGGGTDLREALTIDVTARKGVKYTGGLDQDFIEIRLSDVILMYAEALNETSSPASEVLPLLDPIRTRAGLTSLTGTASSQADVRTAIAQERRVELAFEGHRWFDLVRTGNVDAAMGQSIDSNYYIFPIPPSEILSSAGVITQNAGY</sequence>
<dbReference type="RefSeq" id="WP_068487455.1">
    <property type="nucleotide sequence ID" value="NZ_CP018760.1"/>
</dbReference>
<keyword evidence="4" id="KW-0472">Membrane</keyword>
<keyword evidence="5" id="KW-0998">Cell outer membrane</keyword>
<dbReference type="OrthoDB" id="5694214at2"/>
<evidence type="ECO:0000259" key="6">
    <source>
        <dbReference type="Pfam" id="PF07980"/>
    </source>
</evidence>
<comment type="caution">
    <text evidence="8">The sequence shown here is derived from an EMBL/GenBank/DDBJ whole genome shotgun (WGS) entry which is preliminary data.</text>
</comment>
<dbReference type="GO" id="GO:0009279">
    <property type="term" value="C:cell outer membrane"/>
    <property type="evidence" value="ECO:0007669"/>
    <property type="project" value="UniProtKB-SubCell"/>
</dbReference>
<evidence type="ECO:0000313" key="8">
    <source>
        <dbReference type="EMBL" id="OBR35348.1"/>
    </source>
</evidence>
<gene>
    <name evidence="8" type="ORF">A9200_11645</name>
</gene>
<dbReference type="Proteomes" id="UP000092164">
    <property type="component" value="Unassembled WGS sequence"/>
</dbReference>
<evidence type="ECO:0000313" key="9">
    <source>
        <dbReference type="Proteomes" id="UP000092164"/>
    </source>
</evidence>
<dbReference type="Pfam" id="PF07980">
    <property type="entry name" value="SusD_RagB"/>
    <property type="match status" value="1"/>
</dbReference>
<dbReference type="EMBL" id="LZFP01000052">
    <property type="protein sequence ID" value="OBR35348.1"/>
    <property type="molecule type" value="Genomic_DNA"/>
</dbReference>
<dbReference type="STRING" id="1836467.BTR34_05415"/>